<evidence type="ECO:0008006" key="3">
    <source>
        <dbReference type="Google" id="ProtNLM"/>
    </source>
</evidence>
<dbReference type="SUPFAM" id="SSF52047">
    <property type="entry name" value="RNI-like"/>
    <property type="match status" value="1"/>
</dbReference>
<protein>
    <recommendedName>
        <fullName evidence="3">F-box domain-containing protein</fullName>
    </recommendedName>
</protein>
<gene>
    <name evidence="1" type="ORF">TRAPUB_13246</name>
</gene>
<dbReference type="AlphaFoldDB" id="A0A1M2VRN5"/>
<comment type="caution">
    <text evidence="1">The sequence shown here is derived from an EMBL/GenBank/DDBJ whole genome shotgun (WGS) entry which is preliminary data.</text>
</comment>
<accession>A0A1M2VRN5</accession>
<evidence type="ECO:0000313" key="2">
    <source>
        <dbReference type="Proteomes" id="UP000184267"/>
    </source>
</evidence>
<proteinExistence type="predicted"/>
<dbReference type="OrthoDB" id="2740871at2759"/>
<keyword evidence="2" id="KW-1185">Reference proteome</keyword>
<name>A0A1M2VRN5_TRAPU</name>
<dbReference type="Gene3D" id="3.80.10.10">
    <property type="entry name" value="Ribonuclease Inhibitor"/>
    <property type="match status" value="1"/>
</dbReference>
<dbReference type="EMBL" id="MNAD01000801">
    <property type="protein sequence ID" value="OJT10253.1"/>
    <property type="molecule type" value="Genomic_DNA"/>
</dbReference>
<reference evidence="1 2" key="1">
    <citation type="submission" date="2016-10" db="EMBL/GenBank/DDBJ databases">
        <title>Genome sequence of the basidiomycete white-rot fungus Trametes pubescens.</title>
        <authorList>
            <person name="Makela M.R."/>
            <person name="Granchi Z."/>
            <person name="Peng M."/>
            <person name="De Vries R.P."/>
            <person name="Grigoriev I."/>
            <person name="Riley R."/>
            <person name="Hilden K."/>
        </authorList>
    </citation>
    <scope>NUCLEOTIDE SEQUENCE [LARGE SCALE GENOMIC DNA]</scope>
    <source>
        <strain evidence="1 2">FBCC735</strain>
    </source>
</reference>
<dbReference type="STRING" id="154538.A0A1M2VRN5"/>
<dbReference type="InterPro" id="IPR032675">
    <property type="entry name" value="LRR_dom_sf"/>
</dbReference>
<organism evidence="1 2">
    <name type="scientific">Trametes pubescens</name>
    <name type="common">White-rot fungus</name>
    <dbReference type="NCBI Taxonomy" id="154538"/>
    <lineage>
        <taxon>Eukaryota</taxon>
        <taxon>Fungi</taxon>
        <taxon>Dikarya</taxon>
        <taxon>Basidiomycota</taxon>
        <taxon>Agaricomycotina</taxon>
        <taxon>Agaricomycetes</taxon>
        <taxon>Polyporales</taxon>
        <taxon>Polyporaceae</taxon>
        <taxon>Trametes</taxon>
    </lineage>
</organism>
<dbReference type="Proteomes" id="UP000184267">
    <property type="component" value="Unassembled WGS sequence"/>
</dbReference>
<dbReference type="OMA" id="MIFPPTA"/>
<sequence>MIFPPTAITLALDFGDPYQDPLDDDDLMAEDVAEHWGTSAQQKDAVVRLLRTVCTKTQRLSDLTLSRYKHTVPLLGNILPLLPGLRRLDLSATSPLDVATLHTLAGLDTLETLTNAPIMNARIDGAFTGFPAMKTLSLSGGVKDVVQLLTAVVSRLTSLTITSYHSAMEWQTAFPRIEGPLSTLTAFRLHINACDTDLPDPDGTIRSNSEGVELEKFVAGLRAPLARVQTLRLSFDNIFMTCNDDQLARVAPMFPHLTHFELVVRGDWEGFPTITSVIAFARHCPHLETLLLPNLHSNSKDMLAALRPSAPVHTALRVLCMLDMGDVKIAARDVPLIGAVLAAIFPSLDVQACAEPPRTWTHIDRDFPWSF</sequence>
<evidence type="ECO:0000313" key="1">
    <source>
        <dbReference type="EMBL" id="OJT10253.1"/>
    </source>
</evidence>